<reference evidence="2 3" key="1">
    <citation type="submission" date="2019-02" db="EMBL/GenBank/DDBJ databases">
        <title>Genomic Encyclopedia of Type Strains, Phase IV (KMG-IV): sequencing the most valuable type-strain genomes for metagenomic binning, comparative biology and taxonomic classification.</title>
        <authorList>
            <person name="Goeker M."/>
        </authorList>
    </citation>
    <scope>NUCLEOTIDE SEQUENCE [LARGE SCALE GENOMIC DNA]</scope>
    <source>
        <strain evidence="2 3">DSM 101727</strain>
    </source>
</reference>
<sequence length="99" mass="10675">MDHDKLRVVATDLEAFARSMETVKNHMKKDPLTKGMLGGHPDTVAAIDALNGAIERLSVSTGHAEKFLRDASTKVRQSADSTKATDVNNSWGLKKAGGR</sequence>
<keyword evidence="3" id="KW-1185">Reference proteome</keyword>
<evidence type="ECO:0000313" key="2">
    <source>
        <dbReference type="EMBL" id="RZS37122.1"/>
    </source>
</evidence>
<dbReference type="EMBL" id="SGWQ01000006">
    <property type="protein sequence ID" value="RZS37122.1"/>
    <property type="molecule type" value="Genomic_DNA"/>
</dbReference>
<gene>
    <name evidence="2" type="ORF">EV193_106360</name>
</gene>
<dbReference type="AlphaFoldDB" id="A0A4Q7KPD0"/>
<feature type="region of interest" description="Disordered" evidence="1">
    <location>
        <begin position="71"/>
        <end position="99"/>
    </location>
</feature>
<proteinExistence type="predicted"/>
<evidence type="ECO:0000313" key="3">
    <source>
        <dbReference type="Proteomes" id="UP000294257"/>
    </source>
</evidence>
<feature type="compositionally biased region" description="Polar residues" evidence="1">
    <location>
        <begin position="74"/>
        <end position="91"/>
    </location>
</feature>
<evidence type="ECO:0008006" key="4">
    <source>
        <dbReference type="Google" id="ProtNLM"/>
    </source>
</evidence>
<organism evidence="2 3">
    <name type="scientific">Herbihabitans rhizosphaerae</name>
    <dbReference type="NCBI Taxonomy" id="1872711"/>
    <lineage>
        <taxon>Bacteria</taxon>
        <taxon>Bacillati</taxon>
        <taxon>Actinomycetota</taxon>
        <taxon>Actinomycetes</taxon>
        <taxon>Pseudonocardiales</taxon>
        <taxon>Pseudonocardiaceae</taxon>
        <taxon>Herbihabitans</taxon>
    </lineage>
</organism>
<protein>
    <recommendedName>
        <fullName evidence="4">Excreted virulence factor EspC (Type VII ESX diderm)</fullName>
    </recommendedName>
</protein>
<comment type="caution">
    <text evidence="2">The sequence shown here is derived from an EMBL/GenBank/DDBJ whole genome shotgun (WGS) entry which is preliminary data.</text>
</comment>
<name>A0A4Q7KPD0_9PSEU</name>
<dbReference type="RefSeq" id="WP_130345707.1">
    <property type="nucleotide sequence ID" value="NZ_SGWQ01000006.1"/>
</dbReference>
<accession>A0A4Q7KPD0</accession>
<dbReference type="Proteomes" id="UP000294257">
    <property type="component" value="Unassembled WGS sequence"/>
</dbReference>
<evidence type="ECO:0000256" key="1">
    <source>
        <dbReference type="SAM" id="MobiDB-lite"/>
    </source>
</evidence>